<dbReference type="PANTHER" id="PTHR45623">
    <property type="entry name" value="CHROMODOMAIN-HELICASE-DNA-BINDING PROTEIN 3-RELATED-RELATED"/>
    <property type="match status" value="1"/>
</dbReference>
<keyword evidence="10" id="KW-0234">DNA repair</keyword>
<keyword evidence="11" id="KW-0539">Nucleus</keyword>
<keyword evidence="14" id="KW-0732">Signal</keyword>
<dbReference type="Gene3D" id="1.10.1040.30">
    <property type="entry name" value="ISWI, HAND domain"/>
    <property type="match status" value="1"/>
</dbReference>
<evidence type="ECO:0000256" key="14">
    <source>
        <dbReference type="SAM" id="SignalP"/>
    </source>
</evidence>
<dbReference type="InterPro" id="IPR015194">
    <property type="entry name" value="ISWI_HAND-dom"/>
</dbReference>
<reference evidence="17 18" key="1">
    <citation type="submission" date="2021-06" db="EMBL/GenBank/DDBJ databases">
        <title>Candida outbreak in Lebanon.</title>
        <authorList>
            <person name="Finianos M."/>
        </authorList>
    </citation>
    <scope>NUCLEOTIDE SEQUENCE [LARGE SCALE GENOMIC DNA]</scope>
    <source>
        <strain evidence="17">CA3LBN</strain>
    </source>
</reference>
<gene>
    <name evidence="17" type="ORF">CA3LBN_001429</name>
</gene>
<keyword evidence="3 13" id="KW-0812">Transmembrane</keyword>
<dbReference type="Gene3D" id="3.40.50.10810">
    <property type="entry name" value="Tandem AAA-ATPase domain"/>
    <property type="match status" value="1"/>
</dbReference>
<dbReference type="EMBL" id="CP076662">
    <property type="protein sequence ID" value="QWU87164.1"/>
    <property type="molecule type" value="Genomic_DNA"/>
</dbReference>
<keyword evidence="8 13" id="KW-1133">Transmembrane helix</keyword>
<dbReference type="PROSITE" id="PS51194">
    <property type="entry name" value="HELICASE_CTER"/>
    <property type="match status" value="1"/>
</dbReference>
<evidence type="ECO:0000259" key="16">
    <source>
        <dbReference type="PROSITE" id="PS51194"/>
    </source>
</evidence>
<dbReference type="CDD" id="cd17997">
    <property type="entry name" value="DEXHc_SMARCA1_SMARCA5"/>
    <property type="match status" value="1"/>
</dbReference>
<organism evidence="17 18">
    <name type="scientific">Candidozyma haemuli</name>
    <dbReference type="NCBI Taxonomy" id="45357"/>
    <lineage>
        <taxon>Eukaryota</taxon>
        <taxon>Fungi</taxon>
        <taxon>Dikarya</taxon>
        <taxon>Ascomycota</taxon>
        <taxon>Saccharomycotina</taxon>
        <taxon>Pichiomycetes</taxon>
        <taxon>Metschnikowiaceae</taxon>
        <taxon>Candidozyma</taxon>
    </lineage>
</organism>
<keyword evidence="6" id="KW-0378">Hydrolase</keyword>
<evidence type="ECO:0000256" key="9">
    <source>
        <dbReference type="ARBA" id="ARBA00023136"/>
    </source>
</evidence>
<dbReference type="SMART" id="SM00986">
    <property type="entry name" value="UDG"/>
    <property type="match status" value="1"/>
</dbReference>
<dbReference type="InterPro" id="IPR005122">
    <property type="entry name" value="Uracil-DNA_glycosylase-like"/>
</dbReference>
<feature type="compositionally biased region" description="Basic and acidic residues" evidence="12">
    <location>
        <begin position="1751"/>
        <end position="1762"/>
    </location>
</feature>
<dbReference type="Gene3D" id="1.10.10.60">
    <property type="entry name" value="Homeodomain-like"/>
    <property type="match status" value="2"/>
</dbReference>
<dbReference type="InterPro" id="IPR014001">
    <property type="entry name" value="Helicase_ATP-bd"/>
</dbReference>
<evidence type="ECO:0000256" key="6">
    <source>
        <dbReference type="ARBA" id="ARBA00022801"/>
    </source>
</evidence>
<dbReference type="SUPFAM" id="SSF46689">
    <property type="entry name" value="Homeodomain-like"/>
    <property type="match status" value="2"/>
</dbReference>
<dbReference type="CDD" id="cd18793">
    <property type="entry name" value="SF2_C_SNF"/>
    <property type="match status" value="1"/>
</dbReference>
<evidence type="ECO:0000256" key="1">
    <source>
        <dbReference type="ARBA" id="ARBA00004123"/>
    </source>
</evidence>
<dbReference type="Pfam" id="PF00176">
    <property type="entry name" value="SNF2-rel_dom"/>
    <property type="match status" value="1"/>
</dbReference>
<dbReference type="Gene3D" id="3.40.470.10">
    <property type="entry name" value="Uracil-DNA glycosylase-like domain"/>
    <property type="match status" value="1"/>
</dbReference>
<evidence type="ECO:0000256" key="5">
    <source>
        <dbReference type="ARBA" id="ARBA00022763"/>
    </source>
</evidence>
<evidence type="ECO:0000313" key="17">
    <source>
        <dbReference type="EMBL" id="QWU87164.1"/>
    </source>
</evidence>
<comment type="subcellular location">
    <subcellularLocation>
        <location evidence="2">Membrane</location>
        <topology evidence="2">Multi-pass membrane protein</topology>
    </subcellularLocation>
    <subcellularLocation>
        <location evidence="1">Nucleus</location>
    </subcellularLocation>
</comment>
<dbReference type="InterPro" id="IPR038718">
    <property type="entry name" value="SNF2-like_sf"/>
</dbReference>
<dbReference type="InterPro" id="IPR036306">
    <property type="entry name" value="ISWI_HAND-dom_sf"/>
</dbReference>
<evidence type="ECO:0000256" key="11">
    <source>
        <dbReference type="ARBA" id="ARBA00023242"/>
    </source>
</evidence>
<evidence type="ECO:0008006" key="19">
    <source>
        <dbReference type="Google" id="ProtNLM"/>
    </source>
</evidence>
<evidence type="ECO:0000313" key="18">
    <source>
        <dbReference type="Proteomes" id="UP000825434"/>
    </source>
</evidence>
<evidence type="ECO:0000256" key="7">
    <source>
        <dbReference type="ARBA" id="ARBA00022840"/>
    </source>
</evidence>
<feature type="domain" description="Helicase C-terminal" evidence="16">
    <location>
        <begin position="1157"/>
        <end position="1308"/>
    </location>
</feature>
<evidence type="ECO:0000256" key="8">
    <source>
        <dbReference type="ARBA" id="ARBA00022989"/>
    </source>
</evidence>
<evidence type="ECO:0000256" key="13">
    <source>
        <dbReference type="SAM" id="Phobius"/>
    </source>
</evidence>
<dbReference type="Pfam" id="PF09111">
    <property type="entry name" value="SLIDE"/>
    <property type="match status" value="1"/>
</dbReference>
<feature type="transmembrane region" description="Helical" evidence="13">
    <location>
        <begin position="281"/>
        <end position="304"/>
    </location>
</feature>
<accession>A0ABX8I248</accession>
<proteinExistence type="predicted"/>
<sequence length="1762" mass="201413">MIVLLHILLAWVALVAAETEQALKLTELSLASPDGIIAITNGDLSPISQPDREHYTLIAITSTDPKHNCESCRDLKAMLPGVSKAWFADYMWSNYLFFATIDLADASNKPVFDYLKLKTVPQVWLVPPSSVVAMHTKKERVVDDDGNTVYGNYEILLEPHANFEIPDASLNTQTFQLADWLAHTVQKKIMLRQEHPFMKFVTTFGLTFGAILYIKKRGPGFITGSVSKALIYKIITLTTLLVILGGYSFTAIQGIPFLARDPKGNIMYVSGSLYWQFGDEIVLVGGNYFLLGAALVFLIYLGRYEVGPDTVISSEPARLVLTIIGTGVLYLFYSSLTSMFLRKDPGYPYHLTPSLRLMSIEKRPSEPASDSTKKPKLITEFFAQANNKPTRKPKVTKTKATVKADLKKDEVKQKEEVVKEEITLTAPSENGKTIDAHAKNGLKTDQPDYSAFLEEAGFNKDEWINTLTEEQRQLLDLEIRTLHITWLAYLHKELTKPYFLKLKRFLQVQMGNKTVFPPPKSIYSWSHLTPLPDVKCLILGQDPYHNFNQAHGLAFSVLEPTRPPPSLLNIYKTLKIDFPSFQIPDYKELSKQGRPGGGDLTKWAKRGVLMLNACLTVEAHKANSHANQGWESFTEEVIKVAINYAKKERGKGFVIMAWGSPAQKRVANFGAQLNSSDVPFLVLRTVHPSPSMAGRKNNSVDYAESSDSEDDKPQIEEPVDISSLNKEELERRNRFLLNCDPKVAKENDVDDSTKRFKYLLGLTDLFRYFIDINMSKDPKFKKLIKSIDGQINFKQPAKKQKKGRRKTEKEEDAELLEDEEHMGDDAEQRTVLTESPNYVKSGKLREYQIQGLNWLISLYENRLSGILADEMGLGKTLQTISFLGYLRYIKNIDGPFIVIVPKSTLDNWRREFQKWTPEVNVLVLQGNKEERQKIIKERLLTARFDVLITSFEMVIREKAQLKKFRWQYVVVDEAHRIKNESSSLSQIIRLFYSKNRLLITGTPLQNNLHELWALLNFLLPDVFGDSNVFDEWFNTNQEDSDENDQDKVVQQLHKVLSPFLLRRVKADVEKSLLPKIETNVYIGMTNMQIQWYKKLLEKDIDAVNGVVGKREGKTRLLNIVMQLRKCCNHPYLFDGAEPGPPYTTDEHLVFNAGKMIILDKMLKKFKAAGSRVLIFSQMSRLLDILEDYCFFRDYEYCRIDGSTSHEDRIEAIDDYNAPNSDKFIFLLTTRAGGLGINLTSADIVVLFDSDWNPQADLQAMDRAHRIGQKKQVQVFRFVTENAIEEKVLDRAAQKLRLDQLVIQQGRQSSGNSIGNTTDDLLGMIQHGAKEVFESKGSAMLDDDVDAILARGREKTATLNAKFNKLGLDDLQNFTSDASVYEWNGENFAKRANEGLGLSWINPSKRERKEQTYSVDSYYKDMLKAPGGLKQGAPVKMRQPKVYHYQDHQFFSPELRDLLEREQLAYKKATNYQYSADDFGDSDEEFLNEDDENEGLEREERLALEQKRIAEAEPLTEEELELKEKLLAESFHSWSRRDFTNFIHSSARYGRHNYKDIANSLSRDIEEIERYAKKFWECHKEIEGHEKYVAQIEASERKAFKMQNQQRILASKIEEAEDPLEELKIQYPPNNSKRIYSKLEDRFILFCVNKHGIFSDRLGEKIKEEIQESDLFKFDFYMLSRTPQEISRRVNTLMLALARENDGGSGKKKGKQASSTPNGALKQASVDPLSDEGHVNGNGSAKRRKQVDQTAEEVKKIKTENDN</sequence>
<keyword evidence="7" id="KW-0067">ATP-binding</keyword>
<feature type="transmembrane region" description="Helical" evidence="13">
    <location>
        <begin position="234"/>
        <end position="259"/>
    </location>
</feature>
<feature type="transmembrane region" description="Helical" evidence="13">
    <location>
        <begin position="197"/>
        <end position="214"/>
    </location>
</feature>
<keyword evidence="4" id="KW-0547">Nucleotide-binding</keyword>
<dbReference type="SMART" id="SM00987">
    <property type="entry name" value="UreE_C"/>
    <property type="match status" value="1"/>
</dbReference>
<evidence type="ECO:0000256" key="3">
    <source>
        <dbReference type="ARBA" id="ARBA00022692"/>
    </source>
</evidence>
<dbReference type="Proteomes" id="UP000825434">
    <property type="component" value="Chromosome 2"/>
</dbReference>
<dbReference type="PANTHER" id="PTHR45623:SF49">
    <property type="entry name" value="SWI_SNF-RELATED MATRIX-ASSOCIATED ACTIN-DEPENDENT REGULATOR OF CHROMATIN SUBFAMILY A MEMBER 5"/>
    <property type="match status" value="1"/>
</dbReference>
<evidence type="ECO:0000259" key="15">
    <source>
        <dbReference type="PROSITE" id="PS51192"/>
    </source>
</evidence>
<feature type="domain" description="Helicase ATP-binding" evidence="15">
    <location>
        <begin position="856"/>
        <end position="1021"/>
    </location>
</feature>
<feature type="region of interest" description="Disordered" evidence="12">
    <location>
        <begin position="1700"/>
        <end position="1762"/>
    </location>
</feature>
<feature type="compositionally biased region" description="Acidic residues" evidence="12">
    <location>
        <begin position="810"/>
        <end position="822"/>
    </location>
</feature>
<protein>
    <recommendedName>
        <fullName evidence="19">Uracil-DNA glycosylase</fullName>
    </recommendedName>
</protein>
<feature type="compositionally biased region" description="Basic residues" evidence="12">
    <location>
        <begin position="796"/>
        <end position="806"/>
    </location>
</feature>
<dbReference type="InterPro" id="IPR000330">
    <property type="entry name" value="SNF2_N"/>
</dbReference>
<dbReference type="InterPro" id="IPR001650">
    <property type="entry name" value="Helicase_C-like"/>
</dbReference>
<dbReference type="Pfam" id="PF09110">
    <property type="entry name" value="HAND"/>
    <property type="match status" value="1"/>
</dbReference>
<dbReference type="SUPFAM" id="SSF52141">
    <property type="entry name" value="Uracil-DNA glycosylase-like"/>
    <property type="match status" value="1"/>
</dbReference>
<dbReference type="InterPro" id="IPR015195">
    <property type="entry name" value="SLIDE"/>
</dbReference>
<dbReference type="InterPro" id="IPR009057">
    <property type="entry name" value="Homeodomain-like_sf"/>
</dbReference>
<dbReference type="NCBIfam" id="NF003592">
    <property type="entry name" value="PRK05254.1-5"/>
    <property type="match status" value="1"/>
</dbReference>
<dbReference type="NCBIfam" id="TIGR00628">
    <property type="entry name" value="ung"/>
    <property type="match status" value="1"/>
</dbReference>
<dbReference type="SUPFAM" id="SSF52540">
    <property type="entry name" value="P-loop containing nucleoside triphosphate hydrolases"/>
    <property type="match status" value="2"/>
</dbReference>
<dbReference type="PROSITE" id="PS51192">
    <property type="entry name" value="HELICASE_ATP_BIND_1"/>
    <property type="match status" value="1"/>
</dbReference>
<dbReference type="SMART" id="SM00490">
    <property type="entry name" value="HELICc"/>
    <property type="match status" value="1"/>
</dbReference>
<keyword evidence="18" id="KW-1185">Reference proteome</keyword>
<evidence type="ECO:0000256" key="4">
    <source>
        <dbReference type="ARBA" id="ARBA00022741"/>
    </source>
</evidence>
<dbReference type="InterPro" id="IPR049730">
    <property type="entry name" value="SNF2/RAD54-like_C"/>
</dbReference>
<keyword evidence="9 13" id="KW-0472">Membrane</keyword>
<dbReference type="CDD" id="cd10027">
    <property type="entry name" value="UDG-F1-like"/>
    <property type="match status" value="1"/>
</dbReference>
<dbReference type="InterPro" id="IPR044754">
    <property type="entry name" value="Isw1/2_DEXHc"/>
</dbReference>
<evidence type="ECO:0000256" key="12">
    <source>
        <dbReference type="SAM" id="MobiDB-lite"/>
    </source>
</evidence>
<dbReference type="Pfam" id="PF00271">
    <property type="entry name" value="Helicase_C"/>
    <property type="match status" value="1"/>
</dbReference>
<dbReference type="SUPFAM" id="SSF101224">
    <property type="entry name" value="HAND domain of the nucleosome remodeling ATPase ISWI"/>
    <property type="match status" value="1"/>
</dbReference>
<keyword evidence="5" id="KW-0227">DNA damage</keyword>
<dbReference type="InterPro" id="IPR036895">
    <property type="entry name" value="Uracil-DNA_glycosylase-like_sf"/>
</dbReference>
<feature type="transmembrane region" description="Helical" evidence="13">
    <location>
        <begin position="316"/>
        <end position="333"/>
    </location>
</feature>
<feature type="region of interest" description="Disordered" evidence="12">
    <location>
        <begin position="692"/>
        <end position="722"/>
    </location>
</feature>
<evidence type="ECO:0000256" key="2">
    <source>
        <dbReference type="ARBA" id="ARBA00004141"/>
    </source>
</evidence>
<name>A0ABX8I248_9ASCO</name>
<evidence type="ECO:0000256" key="10">
    <source>
        <dbReference type="ARBA" id="ARBA00023204"/>
    </source>
</evidence>
<feature type="signal peptide" evidence="14">
    <location>
        <begin position="1"/>
        <end position="17"/>
    </location>
</feature>
<dbReference type="InterPro" id="IPR002043">
    <property type="entry name" value="UDG_fam1"/>
</dbReference>
<dbReference type="Pfam" id="PF03167">
    <property type="entry name" value="UDG"/>
    <property type="match status" value="1"/>
</dbReference>
<dbReference type="Gene3D" id="3.40.50.300">
    <property type="entry name" value="P-loop containing nucleotide triphosphate hydrolases"/>
    <property type="match status" value="1"/>
</dbReference>
<dbReference type="InterPro" id="IPR027417">
    <property type="entry name" value="P-loop_NTPase"/>
</dbReference>
<dbReference type="SMART" id="SM00487">
    <property type="entry name" value="DEXDc"/>
    <property type="match status" value="1"/>
</dbReference>
<feature type="region of interest" description="Disordered" evidence="12">
    <location>
        <begin position="795"/>
        <end position="825"/>
    </location>
</feature>
<feature type="chain" id="PRO_5046523715" description="Uracil-DNA glycosylase" evidence="14">
    <location>
        <begin position="18"/>
        <end position="1762"/>
    </location>
</feature>
<dbReference type="InterPro" id="IPR021149">
    <property type="entry name" value="OligosaccharylTrfase_OST3/OST6"/>
</dbReference>
<dbReference type="Gene3D" id="3.40.30.10">
    <property type="entry name" value="Glutaredoxin"/>
    <property type="match status" value="1"/>
</dbReference>
<dbReference type="Pfam" id="PF04756">
    <property type="entry name" value="OST3_OST6"/>
    <property type="match status" value="1"/>
</dbReference>